<dbReference type="InterPro" id="IPR027450">
    <property type="entry name" value="AlkB-like"/>
</dbReference>
<dbReference type="GeneID" id="54355858"/>
<dbReference type="PANTHER" id="PTHR16557">
    <property type="entry name" value="ALKYLATED DNA REPAIR PROTEIN ALKB-RELATED"/>
    <property type="match status" value="1"/>
</dbReference>
<keyword evidence="6 9" id="KW-0408">Iron</keyword>
<gene>
    <name evidence="11" type="ORF">M421DRAFT_94286</name>
</gene>
<keyword evidence="7" id="KW-0843">Virulence</keyword>
<evidence type="ECO:0000256" key="1">
    <source>
        <dbReference type="ARBA" id="ARBA00007879"/>
    </source>
</evidence>
<reference evidence="11" key="1">
    <citation type="journal article" date="2020" name="Stud. Mycol.">
        <title>101 Dothideomycetes genomes: a test case for predicting lifestyles and emergence of pathogens.</title>
        <authorList>
            <person name="Haridas S."/>
            <person name="Albert R."/>
            <person name="Binder M."/>
            <person name="Bloem J."/>
            <person name="Labutti K."/>
            <person name="Salamov A."/>
            <person name="Andreopoulos B."/>
            <person name="Baker S."/>
            <person name="Barry K."/>
            <person name="Bills G."/>
            <person name="Bluhm B."/>
            <person name="Cannon C."/>
            <person name="Castanera R."/>
            <person name="Culley D."/>
            <person name="Daum C."/>
            <person name="Ezra D."/>
            <person name="Gonzalez J."/>
            <person name="Henrissat B."/>
            <person name="Kuo A."/>
            <person name="Liang C."/>
            <person name="Lipzen A."/>
            <person name="Lutzoni F."/>
            <person name="Magnuson J."/>
            <person name="Mondo S."/>
            <person name="Nolan M."/>
            <person name="Ohm R."/>
            <person name="Pangilinan J."/>
            <person name="Park H.-J."/>
            <person name="Ramirez L."/>
            <person name="Alfaro M."/>
            <person name="Sun H."/>
            <person name="Tritt A."/>
            <person name="Yoshinaga Y."/>
            <person name="Zwiers L.-H."/>
            <person name="Turgeon B."/>
            <person name="Goodwin S."/>
            <person name="Spatafora J."/>
            <person name="Crous P."/>
            <person name="Grigoriev I."/>
        </authorList>
    </citation>
    <scope>NUCLEOTIDE SEQUENCE</scope>
    <source>
        <strain evidence="11">CBS 183.55</strain>
    </source>
</reference>
<dbReference type="InterPro" id="IPR037151">
    <property type="entry name" value="AlkB-like_sf"/>
</dbReference>
<dbReference type="InterPro" id="IPR005123">
    <property type="entry name" value="Oxoglu/Fe-dep_dioxygenase_dom"/>
</dbReference>
<evidence type="ECO:0000256" key="7">
    <source>
        <dbReference type="ARBA" id="ARBA00023026"/>
    </source>
</evidence>
<proteinExistence type="inferred from homology"/>
<dbReference type="Pfam" id="PF13532">
    <property type="entry name" value="2OG-FeII_Oxy_2"/>
    <property type="match status" value="1"/>
</dbReference>
<evidence type="ECO:0000256" key="8">
    <source>
        <dbReference type="ARBA" id="ARBA00047565"/>
    </source>
</evidence>
<dbReference type="RefSeq" id="XP_033446149.1">
    <property type="nucleotide sequence ID" value="XM_033598191.1"/>
</dbReference>
<evidence type="ECO:0000256" key="5">
    <source>
        <dbReference type="ARBA" id="ARBA00023002"/>
    </source>
</evidence>
<protein>
    <recommendedName>
        <fullName evidence="2">mRNA N(6)-methyladenine demethylase</fullName>
        <ecNumber evidence="2">1.14.11.53</ecNumber>
    </recommendedName>
</protein>
<dbReference type="GO" id="GO:1990931">
    <property type="term" value="F:mRNA N6-methyladenosine dioxygenase activity"/>
    <property type="evidence" value="ECO:0007669"/>
    <property type="project" value="UniProtKB-EC"/>
</dbReference>
<organism evidence="11 12">
    <name type="scientific">Didymella exigua CBS 183.55</name>
    <dbReference type="NCBI Taxonomy" id="1150837"/>
    <lineage>
        <taxon>Eukaryota</taxon>
        <taxon>Fungi</taxon>
        <taxon>Dikarya</taxon>
        <taxon>Ascomycota</taxon>
        <taxon>Pezizomycotina</taxon>
        <taxon>Dothideomycetes</taxon>
        <taxon>Pleosporomycetidae</taxon>
        <taxon>Pleosporales</taxon>
        <taxon>Pleosporineae</taxon>
        <taxon>Didymellaceae</taxon>
        <taxon>Didymella</taxon>
    </lineage>
</organism>
<evidence type="ECO:0000313" key="11">
    <source>
        <dbReference type="EMBL" id="KAF1925897.1"/>
    </source>
</evidence>
<comment type="catalytic activity">
    <reaction evidence="8">
        <text>an N(6)-methyladenosine in mRNA + 2-oxoglutarate + O2 = an adenosine in mRNA + formaldehyde + succinate + CO2</text>
        <dbReference type="Rhea" id="RHEA:49520"/>
        <dbReference type="Rhea" id="RHEA-COMP:12414"/>
        <dbReference type="Rhea" id="RHEA-COMP:12417"/>
        <dbReference type="ChEBI" id="CHEBI:15379"/>
        <dbReference type="ChEBI" id="CHEBI:16526"/>
        <dbReference type="ChEBI" id="CHEBI:16810"/>
        <dbReference type="ChEBI" id="CHEBI:16842"/>
        <dbReference type="ChEBI" id="CHEBI:30031"/>
        <dbReference type="ChEBI" id="CHEBI:74411"/>
        <dbReference type="ChEBI" id="CHEBI:74449"/>
        <dbReference type="EC" id="1.14.11.53"/>
    </reaction>
    <physiologicalReaction direction="left-to-right" evidence="8">
        <dbReference type="Rhea" id="RHEA:49521"/>
    </physiologicalReaction>
</comment>
<feature type="binding site" evidence="9">
    <location>
        <position position="239"/>
    </location>
    <ligand>
        <name>Fe cation</name>
        <dbReference type="ChEBI" id="CHEBI:24875"/>
        <note>catalytic</note>
    </ligand>
</feature>
<comment type="similarity">
    <text evidence="1">Belongs to the alkB family.</text>
</comment>
<evidence type="ECO:0000256" key="2">
    <source>
        <dbReference type="ARBA" id="ARBA00012931"/>
    </source>
</evidence>
<dbReference type="EMBL" id="ML978980">
    <property type="protein sequence ID" value="KAF1925897.1"/>
    <property type="molecule type" value="Genomic_DNA"/>
</dbReference>
<dbReference type="AlphaFoldDB" id="A0A6A5RK18"/>
<dbReference type="GO" id="GO:0005634">
    <property type="term" value="C:nucleus"/>
    <property type="evidence" value="ECO:0007669"/>
    <property type="project" value="TreeGrafter"/>
</dbReference>
<evidence type="ECO:0000256" key="3">
    <source>
        <dbReference type="ARBA" id="ARBA00022723"/>
    </source>
</evidence>
<evidence type="ECO:0000256" key="6">
    <source>
        <dbReference type="ARBA" id="ARBA00023004"/>
    </source>
</evidence>
<evidence type="ECO:0000256" key="4">
    <source>
        <dbReference type="ARBA" id="ARBA00022964"/>
    </source>
</evidence>
<dbReference type="GO" id="GO:0046872">
    <property type="term" value="F:metal ion binding"/>
    <property type="evidence" value="ECO:0007669"/>
    <property type="project" value="UniProtKB-KW"/>
</dbReference>
<dbReference type="PANTHER" id="PTHR16557:SF2">
    <property type="entry name" value="NUCLEIC ACID DIOXYGENASE ALKBH1"/>
    <property type="match status" value="1"/>
</dbReference>
<dbReference type="Gene3D" id="2.60.120.590">
    <property type="entry name" value="Alpha-ketoglutarate-dependent dioxygenase AlkB-like"/>
    <property type="match status" value="1"/>
</dbReference>
<keyword evidence="3 9" id="KW-0479">Metal-binding</keyword>
<name>A0A6A5RK18_9PLEO</name>
<keyword evidence="5" id="KW-0560">Oxidoreductase</keyword>
<dbReference type="OrthoDB" id="6614653at2759"/>
<dbReference type="Proteomes" id="UP000800082">
    <property type="component" value="Unassembled WGS sequence"/>
</dbReference>
<dbReference type="SUPFAM" id="SSF51197">
    <property type="entry name" value="Clavaminate synthase-like"/>
    <property type="match status" value="1"/>
</dbReference>
<evidence type="ECO:0000313" key="12">
    <source>
        <dbReference type="Proteomes" id="UP000800082"/>
    </source>
</evidence>
<dbReference type="EC" id="1.14.11.53" evidence="2"/>
<comment type="cofactor">
    <cofactor evidence="9">
        <name>Fe(2+)</name>
        <dbReference type="ChEBI" id="CHEBI:29033"/>
    </cofactor>
    <text evidence="9">Binds 1 Fe(2+) ion per subunit.</text>
</comment>
<dbReference type="GO" id="GO:0005737">
    <property type="term" value="C:cytoplasm"/>
    <property type="evidence" value="ECO:0007669"/>
    <property type="project" value="TreeGrafter"/>
</dbReference>
<keyword evidence="12" id="KW-1185">Reference proteome</keyword>
<dbReference type="PROSITE" id="PS51471">
    <property type="entry name" value="FE2OG_OXY"/>
    <property type="match status" value="1"/>
</dbReference>
<feature type="binding site" evidence="9">
    <location>
        <position position="241"/>
    </location>
    <ligand>
        <name>Fe cation</name>
        <dbReference type="ChEBI" id="CHEBI:24875"/>
        <note>catalytic</note>
    </ligand>
</feature>
<evidence type="ECO:0000256" key="9">
    <source>
        <dbReference type="PIRSR" id="PIRSR604574-2"/>
    </source>
</evidence>
<dbReference type="FunFam" id="2.60.120.590:FF:000014">
    <property type="entry name" value="Oxidoreductase, 2OG-Fe(II) oxygenase family family"/>
    <property type="match status" value="1"/>
</dbReference>
<feature type="domain" description="Fe2OG dioxygenase" evidence="10">
    <location>
        <begin position="221"/>
        <end position="352"/>
    </location>
</feature>
<keyword evidence="4" id="KW-0223">Dioxygenase</keyword>
<evidence type="ECO:0000259" key="10">
    <source>
        <dbReference type="PROSITE" id="PS51471"/>
    </source>
</evidence>
<feature type="binding site" evidence="9">
    <location>
        <position position="306"/>
    </location>
    <ligand>
        <name>Fe cation</name>
        <dbReference type="ChEBI" id="CHEBI:24875"/>
        <note>catalytic</note>
    </ligand>
</feature>
<dbReference type="InterPro" id="IPR004574">
    <property type="entry name" value="Alkb"/>
</dbReference>
<accession>A0A6A5RK18</accession>
<sequence>MEHLDPYQRPPESIKDVYKKYQKMRPKNLERDLDIVDLPDSLNTSAKDKVRIVEEWSGHDLTAAFWAFSGQDAQAYADLPPKIPVYEHADMPGLHIVPNLLPPTIQSLLLSRLLHRDLSNPAHLTNIHTHYNLSYPNASASDSSPGSFFTYPPTSADPIATPLDPSVHKPLTVPKLLRKKMRWTTLGGQYDWTAKEYPPTNPPPFPADIKTLLESIWTSTKAEAAIVNLYSPGDTLSVHRDVAETSGTGLVSVSLGCDAVFVIGVSTSTSDWKESGEKEVGEKTVTLRLRSGSALYMSGPSRFAWHGVPQIVKGTCPQYLADWPAEDGKEEFKEWRGWMSGKRVNLNVRQMWD</sequence>